<keyword evidence="5" id="KW-0297">G-protein coupled receptor</keyword>
<keyword evidence="8" id="KW-0675">Receptor</keyword>
<evidence type="ECO:0000256" key="6">
    <source>
        <dbReference type="ARBA" id="ARBA00023136"/>
    </source>
</evidence>
<name>A0A3S5CSC4_9PLAT</name>
<dbReference type="InterPro" id="IPR000276">
    <property type="entry name" value="GPCR_Rhodpsn"/>
</dbReference>
<evidence type="ECO:0000256" key="11">
    <source>
        <dbReference type="SAM" id="Phobius"/>
    </source>
</evidence>
<dbReference type="Pfam" id="PF00001">
    <property type="entry name" value="7tm_1"/>
    <property type="match status" value="1"/>
</dbReference>
<feature type="region of interest" description="Disordered" evidence="10">
    <location>
        <begin position="76"/>
        <end position="98"/>
    </location>
</feature>
<dbReference type="EMBL" id="CAAALY010244320">
    <property type="protein sequence ID" value="VEL32544.1"/>
    <property type="molecule type" value="Genomic_DNA"/>
</dbReference>
<evidence type="ECO:0000256" key="1">
    <source>
        <dbReference type="ARBA" id="ARBA00004651"/>
    </source>
</evidence>
<dbReference type="PRINTS" id="PR00237">
    <property type="entry name" value="GPCRRHODOPSN"/>
</dbReference>
<gene>
    <name evidence="13" type="ORF">PXEA_LOCUS25984</name>
</gene>
<evidence type="ECO:0000313" key="14">
    <source>
        <dbReference type="Proteomes" id="UP000784294"/>
    </source>
</evidence>
<dbReference type="OrthoDB" id="10034726at2759"/>
<keyword evidence="9" id="KW-0807">Transducer</keyword>
<evidence type="ECO:0000256" key="7">
    <source>
        <dbReference type="ARBA" id="ARBA00023157"/>
    </source>
</evidence>
<dbReference type="AlphaFoldDB" id="A0A3S5CSC4"/>
<dbReference type="PANTHER" id="PTHR24248">
    <property type="entry name" value="ADRENERGIC RECEPTOR-RELATED G-PROTEIN COUPLED RECEPTOR"/>
    <property type="match status" value="1"/>
</dbReference>
<feature type="transmembrane region" description="Helical" evidence="11">
    <location>
        <begin position="251"/>
        <end position="275"/>
    </location>
</feature>
<keyword evidence="6 11" id="KW-0472">Membrane</keyword>
<protein>
    <recommendedName>
        <fullName evidence="12">G-protein coupled receptors family 1 profile domain-containing protein</fullName>
    </recommendedName>
</protein>
<evidence type="ECO:0000256" key="8">
    <source>
        <dbReference type="ARBA" id="ARBA00023170"/>
    </source>
</evidence>
<keyword evidence="7" id="KW-1015">Disulfide bond</keyword>
<evidence type="ECO:0000259" key="12">
    <source>
        <dbReference type="PROSITE" id="PS50262"/>
    </source>
</evidence>
<feature type="compositionally biased region" description="Low complexity" evidence="10">
    <location>
        <begin position="36"/>
        <end position="50"/>
    </location>
</feature>
<evidence type="ECO:0000256" key="10">
    <source>
        <dbReference type="SAM" id="MobiDB-lite"/>
    </source>
</evidence>
<dbReference type="PANTHER" id="PTHR24248:SF125">
    <property type="entry name" value="DOPAMINE D2-LIKE RECEPTOR"/>
    <property type="match status" value="1"/>
</dbReference>
<dbReference type="SUPFAM" id="SSF81321">
    <property type="entry name" value="Family A G protein-coupled receptor-like"/>
    <property type="match status" value="1"/>
</dbReference>
<keyword evidence="14" id="KW-1185">Reference proteome</keyword>
<evidence type="ECO:0000256" key="4">
    <source>
        <dbReference type="ARBA" id="ARBA00022989"/>
    </source>
</evidence>
<accession>A0A3S5CSC4</accession>
<feature type="domain" description="G-protein coupled receptors family 1 profile" evidence="12">
    <location>
        <begin position="244"/>
        <end position="306"/>
    </location>
</feature>
<organism evidence="13 14">
    <name type="scientific">Protopolystoma xenopodis</name>
    <dbReference type="NCBI Taxonomy" id="117903"/>
    <lineage>
        <taxon>Eukaryota</taxon>
        <taxon>Metazoa</taxon>
        <taxon>Spiralia</taxon>
        <taxon>Lophotrochozoa</taxon>
        <taxon>Platyhelminthes</taxon>
        <taxon>Monogenea</taxon>
        <taxon>Polyopisthocotylea</taxon>
        <taxon>Polystomatidea</taxon>
        <taxon>Polystomatidae</taxon>
        <taxon>Protopolystoma</taxon>
    </lineage>
</organism>
<feature type="region of interest" description="Disordered" evidence="10">
    <location>
        <begin position="481"/>
        <end position="501"/>
    </location>
</feature>
<dbReference type="Proteomes" id="UP000784294">
    <property type="component" value="Unassembled WGS sequence"/>
</dbReference>
<dbReference type="PROSITE" id="PS50262">
    <property type="entry name" value="G_PROTEIN_RECEP_F1_2"/>
    <property type="match status" value="1"/>
</dbReference>
<evidence type="ECO:0000256" key="2">
    <source>
        <dbReference type="ARBA" id="ARBA00022475"/>
    </source>
</evidence>
<sequence>MSLLSGPGSRRLFSTTLASQNSEGPSLFGLRSGPLSPNSASSTDSSSESPVDSRAESGRPQLGLFFASIGQSVALTTDSNPKTAKRQETAGEPKRSASSSQDFCCRVASRVTVDGASKSDGSCCMGRMVWRRWLAAGRVGKADNCEQLNAIGGQLGQALTDAGGTKPRNHRVGSRWSFPFVDKKAAQMSTKRGRSCPHAIGPKLGKEDEDPSCRVRDAETLPHGRLASMPLLRFSPFQLILSTKEQKAIRILVIVFTVFVVCWFPFFTLQLIVALSSHDVSQACQRWLFDFAWPGYISSGLNPMIYAIFSPEYRRAIQRCLTRLVWTRRTRPAARSVASVPATRQLSGRSLLLHSQPATESNHETGISRISASPSLPVGRQLAGQTTRCEAIGALETPIAEPIAEGGRKRDILRKEVWQRRRAPVTANSLSVLKTLEMPNSVAATTDNADVVAERLQGCRAQRSTLRRHAGLSDDVRLAREASPEDGLVEAERGRPSDGYAESLTEGQAFGVWYQFQLADEAGSHIPQLQMTDID</sequence>
<proteinExistence type="predicted"/>
<reference evidence="13" key="1">
    <citation type="submission" date="2018-11" db="EMBL/GenBank/DDBJ databases">
        <authorList>
            <consortium name="Pathogen Informatics"/>
        </authorList>
    </citation>
    <scope>NUCLEOTIDE SEQUENCE</scope>
</reference>
<dbReference type="GO" id="GO:0004930">
    <property type="term" value="F:G protein-coupled receptor activity"/>
    <property type="evidence" value="ECO:0007669"/>
    <property type="project" value="UniProtKB-KW"/>
</dbReference>
<keyword evidence="3 11" id="KW-0812">Transmembrane</keyword>
<evidence type="ECO:0000256" key="9">
    <source>
        <dbReference type="ARBA" id="ARBA00023224"/>
    </source>
</evidence>
<evidence type="ECO:0000256" key="5">
    <source>
        <dbReference type="ARBA" id="ARBA00023040"/>
    </source>
</evidence>
<feature type="compositionally biased region" description="Polar residues" evidence="10">
    <location>
        <begin position="12"/>
        <end position="24"/>
    </location>
</feature>
<dbReference type="InterPro" id="IPR017452">
    <property type="entry name" value="GPCR_Rhodpsn_7TM"/>
</dbReference>
<dbReference type="GO" id="GO:0005886">
    <property type="term" value="C:plasma membrane"/>
    <property type="evidence" value="ECO:0007669"/>
    <property type="project" value="UniProtKB-SubCell"/>
</dbReference>
<comment type="subcellular location">
    <subcellularLocation>
        <location evidence="1">Cell membrane</location>
        <topology evidence="1">Multi-pass membrane protein</topology>
    </subcellularLocation>
</comment>
<evidence type="ECO:0000256" key="3">
    <source>
        <dbReference type="ARBA" id="ARBA00022692"/>
    </source>
</evidence>
<evidence type="ECO:0000313" key="13">
    <source>
        <dbReference type="EMBL" id="VEL32544.1"/>
    </source>
</evidence>
<comment type="caution">
    <text evidence="13">The sequence shown here is derived from an EMBL/GenBank/DDBJ whole genome shotgun (WGS) entry which is preliminary data.</text>
</comment>
<keyword evidence="2" id="KW-1003">Cell membrane</keyword>
<feature type="transmembrane region" description="Helical" evidence="11">
    <location>
        <begin position="287"/>
        <end position="309"/>
    </location>
</feature>
<keyword evidence="4 11" id="KW-1133">Transmembrane helix</keyword>
<feature type="compositionally biased region" description="Basic and acidic residues" evidence="10">
    <location>
        <begin position="85"/>
        <end position="95"/>
    </location>
</feature>
<feature type="region of interest" description="Disordered" evidence="10">
    <location>
        <begin position="1"/>
        <end position="57"/>
    </location>
</feature>
<dbReference type="Gene3D" id="1.20.1070.10">
    <property type="entry name" value="Rhodopsin 7-helix transmembrane proteins"/>
    <property type="match status" value="1"/>
</dbReference>